<dbReference type="Pfam" id="PF00560">
    <property type="entry name" value="LRR_1"/>
    <property type="match status" value="1"/>
</dbReference>
<evidence type="ECO:0000256" key="15">
    <source>
        <dbReference type="ARBA" id="ARBA00023170"/>
    </source>
</evidence>
<organism evidence="23 24">
    <name type="scientific">Cynara cardunculus var. scolymus</name>
    <name type="common">Globe artichoke</name>
    <name type="synonym">Cynara scolymus</name>
    <dbReference type="NCBI Taxonomy" id="59895"/>
    <lineage>
        <taxon>Eukaryota</taxon>
        <taxon>Viridiplantae</taxon>
        <taxon>Streptophyta</taxon>
        <taxon>Embryophyta</taxon>
        <taxon>Tracheophyta</taxon>
        <taxon>Spermatophyta</taxon>
        <taxon>Magnoliopsida</taxon>
        <taxon>eudicotyledons</taxon>
        <taxon>Gunneridae</taxon>
        <taxon>Pentapetalae</taxon>
        <taxon>asterids</taxon>
        <taxon>campanulids</taxon>
        <taxon>Asterales</taxon>
        <taxon>Asteraceae</taxon>
        <taxon>Carduoideae</taxon>
        <taxon>Cardueae</taxon>
        <taxon>Carduinae</taxon>
        <taxon>Cynara</taxon>
    </lineage>
</organism>
<evidence type="ECO:0000256" key="11">
    <source>
        <dbReference type="ARBA" id="ARBA00022777"/>
    </source>
</evidence>
<reference evidence="23 24" key="1">
    <citation type="journal article" date="2016" name="Sci. Rep.">
        <title>The genome sequence of the outbreeding globe artichoke constructed de novo incorporating a phase-aware low-pass sequencing strategy of F1 progeny.</title>
        <authorList>
            <person name="Scaglione D."/>
            <person name="Reyes-Chin-Wo S."/>
            <person name="Acquadro A."/>
            <person name="Froenicke L."/>
            <person name="Portis E."/>
            <person name="Beitel C."/>
            <person name="Tirone M."/>
            <person name="Mauro R."/>
            <person name="Lo Monaco A."/>
            <person name="Mauromicale G."/>
            <person name="Faccioli P."/>
            <person name="Cattivelli L."/>
            <person name="Rieseberg L."/>
            <person name="Michelmore R."/>
            <person name="Lanteri S."/>
        </authorList>
    </citation>
    <scope>NUCLEOTIDE SEQUENCE [LARGE SCALE GENOMIC DNA]</scope>
    <source>
        <strain evidence="23">2C</strain>
    </source>
</reference>
<dbReference type="InterPro" id="IPR055414">
    <property type="entry name" value="LRR_R13L4/SHOC2-like"/>
</dbReference>
<evidence type="ECO:0000256" key="4">
    <source>
        <dbReference type="ARBA" id="ARBA00022553"/>
    </source>
</evidence>
<dbReference type="SMART" id="SM00220">
    <property type="entry name" value="S_TKc"/>
    <property type="match status" value="1"/>
</dbReference>
<name>A0A103U9Q0_CYNCS</name>
<keyword evidence="15" id="KW-0675">Receptor</keyword>
<evidence type="ECO:0000256" key="7">
    <source>
        <dbReference type="ARBA" id="ARBA00022692"/>
    </source>
</evidence>
<evidence type="ECO:0000256" key="17">
    <source>
        <dbReference type="ARBA" id="ARBA00047899"/>
    </source>
</evidence>
<protein>
    <recommendedName>
        <fullName evidence="2">non-specific serine/threonine protein kinase</fullName>
        <ecNumber evidence="2">2.7.11.1</ecNumber>
    </recommendedName>
</protein>
<evidence type="ECO:0000256" key="18">
    <source>
        <dbReference type="ARBA" id="ARBA00048679"/>
    </source>
</evidence>
<dbReference type="Gramene" id="KVH31637">
    <property type="protein sequence ID" value="KVH31637"/>
    <property type="gene ID" value="Ccrd_025828"/>
</dbReference>
<evidence type="ECO:0000256" key="3">
    <source>
        <dbReference type="ARBA" id="ARBA00022527"/>
    </source>
</evidence>
<feature type="binding site" evidence="19">
    <location>
        <position position="390"/>
    </location>
    <ligand>
        <name>ATP</name>
        <dbReference type="ChEBI" id="CHEBI:30616"/>
    </ligand>
</feature>
<proteinExistence type="predicted"/>
<evidence type="ECO:0000256" key="19">
    <source>
        <dbReference type="PROSITE-ProRule" id="PRU10141"/>
    </source>
</evidence>
<evidence type="ECO:0000256" key="13">
    <source>
        <dbReference type="ARBA" id="ARBA00022989"/>
    </source>
</evidence>
<evidence type="ECO:0000256" key="16">
    <source>
        <dbReference type="ARBA" id="ARBA00023180"/>
    </source>
</evidence>
<dbReference type="FunFam" id="3.30.200.20:FF:000309">
    <property type="entry name" value="Leucine-rich repeat receptor protein kinase MSP1"/>
    <property type="match status" value="1"/>
</dbReference>
<evidence type="ECO:0000256" key="14">
    <source>
        <dbReference type="ARBA" id="ARBA00023136"/>
    </source>
</evidence>
<comment type="subcellular location">
    <subcellularLocation>
        <location evidence="1">Membrane</location>
        <topology evidence="1">Single-pass type I membrane protein</topology>
    </subcellularLocation>
</comment>
<dbReference type="GO" id="GO:0004674">
    <property type="term" value="F:protein serine/threonine kinase activity"/>
    <property type="evidence" value="ECO:0007669"/>
    <property type="project" value="UniProtKB-KW"/>
</dbReference>
<keyword evidence="16" id="KW-0325">Glycoprotein</keyword>
<dbReference type="InterPro" id="IPR051420">
    <property type="entry name" value="Ser_Thr_Kinases_DiverseReg"/>
</dbReference>
<evidence type="ECO:0000256" key="20">
    <source>
        <dbReference type="SAM" id="Phobius"/>
    </source>
</evidence>
<evidence type="ECO:0000313" key="24">
    <source>
        <dbReference type="Proteomes" id="UP000243975"/>
    </source>
</evidence>
<dbReference type="PANTHER" id="PTHR48005:SF16">
    <property type="entry name" value="MDIS1-INTERACTING RECEPTOR LIKE KINASE 2-LIKE ISOFORM X1"/>
    <property type="match status" value="1"/>
</dbReference>
<dbReference type="FunFam" id="3.80.10.10:FF:000400">
    <property type="entry name" value="Nuclear pore complex protein NUP107"/>
    <property type="match status" value="1"/>
</dbReference>
<dbReference type="Pfam" id="PF23598">
    <property type="entry name" value="LRR_14"/>
    <property type="match status" value="1"/>
</dbReference>
<dbReference type="InterPro" id="IPR017441">
    <property type="entry name" value="Protein_kinase_ATP_BS"/>
</dbReference>
<sequence>MWHTLTSSMQTLVVLIFIISHATAHDFHKSLEAKALRANFWWRRHTVSTHCTWPEITCNKEQGVVKIHVNCKGFCFINDRCGMKWLEFYYFPNLKVLFIDNCSLGGIIPEKIRNLPQLEYLDISYNNFNGILPSQIGSLKNLLALYLSQNGFTGPISSRFGHLNRLKMLTLAKNRINSSIPQCISKLKDVEPLDLSCNDLVAVVPPNLRKLSRLFHLDISSNQLSGVILPSELTRCFALEYLDLSSNNLVGERPNFSNIPSLVFLNLSENHLTEQLKNNSSTRRVLNEGYQQRFQILFYFDIFLFIMVGYVFLVVVYICYHHHKAKKKKIQPEVNRHGDMGSILNYDGRIAYKDFKKATEDFDLKYCIGTGGYGSVYEAKLPNGKTFALKKLHRYEVEQPTFDRSFRNEVLVLTNLRHKNIMKLYGFCFHKKCNFLVYECMENGSLFCALRDVEAVKVDWIMRVNILKEVADALAYMHHDCNPPIIHRDILSNNILLNS</sequence>
<dbReference type="SUPFAM" id="SSF56112">
    <property type="entry name" value="Protein kinase-like (PK-like)"/>
    <property type="match status" value="1"/>
</dbReference>
<evidence type="ECO:0000256" key="1">
    <source>
        <dbReference type="ARBA" id="ARBA00004479"/>
    </source>
</evidence>
<keyword evidence="12 19" id="KW-0067">ATP-binding</keyword>
<dbReference type="PANTHER" id="PTHR48005">
    <property type="entry name" value="LEUCINE RICH REPEAT KINASE 2"/>
    <property type="match status" value="1"/>
</dbReference>
<accession>A0A103U9Q0</accession>
<dbReference type="Proteomes" id="UP000243975">
    <property type="component" value="Unassembled WGS sequence"/>
</dbReference>
<feature type="domain" description="Protein kinase" evidence="22">
    <location>
        <begin position="362"/>
        <end position="499"/>
    </location>
</feature>
<keyword evidence="4" id="KW-0597">Phosphoprotein</keyword>
<feature type="transmembrane region" description="Helical" evidence="20">
    <location>
        <begin position="296"/>
        <end position="320"/>
    </location>
</feature>
<evidence type="ECO:0000256" key="9">
    <source>
        <dbReference type="ARBA" id="ARBA00022737"/>
    </source>
</evidence>
<dbReference type="PROSITE" id="PS50011">
    <property type="entry name" value="PROTEIN_KINASE_DOM"/>
    <property type="match status" value="1"/>
</dbReference>
<dbReference type="Pfam" id="PF00069">
    <property type="entry name" value="Pkinase"/>
    <property type="match status" value="1"/>
</dbReference>
<dbReference type="InterPro" id="IPR011009">
    <property type="entry name" value="Kinase-like_dom_sf"/>
</dbReference>
<keyword evidence="9" id="KW-0677">Repeat</keyword>
<dbReference type="EC" id="2.7.11.1" evidence="2"/>
<dbReference type="GO" id="GO:0005524">
    <property type="term" value="F:ATP binding"/>
    <property type="evidence" value="ECO:0007669"/>
    <property type="project" value="UniProtKB-UniRule"/>
</dbReference>
<dbReference type="Gene3D" id="3.30.200.20">
    <property type="entry name" value="Phosphorylase Kinase, domain 1"/>
    <property type="match status" value="1"/>
</dbReference>
<evidence type="ECO:0000313" key="23">
    <source>
        <dbReference type="EMBL" id="KVH31637.1"/>
    </source>
</evidence>
<keyword evidence="3" id="KW-0723">Serine/threonine-protein kinase</keyword>
<dbReference type="FunFam" id="3.80.10.10:FF:000383">
    <property type="entry name" value="Leucine-rich repeat receptor protein kinase EMS1"/>
    <property type="match status" value="1"/>
</dbReference>
<keyword evidence="8 21" id="KW-0732">Signal</keyword>
<dbReference type="GO" id="GO:0016020">
    <property type="term" value="C:membrane"/>
    <property type="evidence" value="ECO:0007669"/>
    <property type="project" value="UniProtKB-SubCell"/>
</dbReference>
<keyword evidence="11" id="KW-0418">Kinase</keyword>
<dbReference type="AlphaFoldDB" id="A0A103U9Q0"/>
<gene>
    <name evidence="23" type="ORF">Ccrd_025828</name>
</gene>
<evidence type="ECO:0000256" key="5">
    <source>
        <dbReference type="ARBA" id="ARBA00022614"/>
    </source>
</evidence>
<dbReference type="InterPro" id="IPR032675">
    <property type="entry name" value="LRR_dom_sf"/>
</dbReference>
<evidence type="ECO:0000256" key="12">
    <source>
        <dbReference type="ARBA" id="ARBA00022840"/>
    </source>
</evidence>
<comment type="caution">
    <text evidence="23">The sequence shown here is derived from an EMBL/GenBank/DDBJ whole genome shotgun (WGS) entry which is preliminary data.</text>
</comment>
<feature type="chain" id="PRO_5007118300" description="non-specific serine/threonine protein kinase" evidence="21">
    <location>
        <begin position="25"/>
        <end position="499"/>
    </location>
</feature>
<evidence type="ECO:0000259" key="22">
    <source>
        <dbReference type="PROSITE" id="PS50011"/>
    </source>
</evidence>
<feature type="signal peptide" evidence="21">
    <location>
        <begin position="1"/>
        <end position="24"/>
    </location>
</feature>
<dbReference type="PROSITE" id="PS00107">
    <property type="entry name" value="PROTEIN_KINASE_ATP"/>
    <property type="match status" value="1"/>
</dbReference>
<dbReference type="EMBL" id="LEKV01006931">
    <property type="protein sequence ID" value="KVH31637.1"/>
    <property type="molecule type" value="Genomic_DNA"/>
</dbReference>
<dbReference type="SUPFAM" id="SSF52058">
    <property type="entry name" value="L domain-like"/>
    <property type="match status" value="1"/>
</dbReference>
<keyword evidence="13 20" id="KW-1133">Transmembrane helix</keyword>
<evidence type="ECO:0000256" key="8">
    <source>
        <dbReference type="ARBA" id="ARBA00022729"/>
    </source>
</evidence>
<keyword evidence="14 20" id="KW-0472">Membrane</keyword>
<keyword evidence="24" id="KW-1185">Reference proteome</keyword>
<dbReference type="Gene3D" id="3.80.10.10">
    <property type="entry name" value="Ribonuclease Inhibitor"/>
    <property type="match status" value="2"/>
</dbReference>
<keyword evidence="10 19" id="KW-0547">Nucleotide-binding</keyword>
<evidence type="ECO:0000256" key="2">
    <source>
        <dbReference type="ARBA" id="ARBA00012513"/>
    </source>
</evidence>
<dbReference type="InterPro" id="IPR001611">
    <property type="entry name" value="Leu-rich_rpt"/>
</dbReference>
<dbReference type="InterPro" id="IPR000719">
    <property type="entry name" value="Prot_kinase_dom"/>
</dbReference>
<comment type="catalytic activity">
    <reaction evidence="17">
        <text>L-threonyl-[protein] + ATP = O-phospho-L-threonyl-[protein] + ADP + H(+)</text>
        <dbReference type="Rhea" id="RHEA:46608"/>
        <dbReference type="Rhea" id="RHEA-COMP:11060"/>
        <dbReference type="Rhea" id="RHEA-COMP:11605"/>
        <dbReference type="ChEBI" id="CHEBI:15378"/>
        <dbReference type="ChEBI" id="CHEBI:30013"/>
        <dbReference type="ChEBI" id="CHEBI:30616"/>
        <dbReference type="ChEBI" id="CHEBI:61977"/>
        <dbReference type="ChEBI" id="CHEBI:456216"/>
        <dbReference type="EC" id="2.7.11.1"/>
    </reaction>
</comment>
<dbReference type="OMA" id="YEDIMIA"/>
<comment type="catalytic activity">
    <reaction evidence="18">
        <text>L-seryl-[protein] + ATP = O-phospho-L-seryl-[protein] + ADP + H(+)</text>
        <dbReference type="Rhea" id="RHEA:17989"/>
        <dbReference type="Rhea" id="RHEA-COMP:9863"/>
        <dbReference type="Rhea" id="RHEA-COMP:11604"/>
        <dbReference type="ChEBI" id="CHEBI:15378"/>
        <dbReference type="ChEBI" id="CHEBI:29999"/>
        <dbReference type="ChEBI" id="CHEBI:30616"/>
        <dbReference type="ChEBI" id="CHEBI:83421"/>
        <dbReference type="ChEBI" id="CHEBI:456216"/>
        <dbReference type="EC" id="2.7.11.1"/>
    </reaction>
</comment>
<keyword evidence="5" id="KW-0433">Leucine-rich repeat</keyword>
<keyword evidence="7 20" id="KW-0812">Transmembrane</keyword>
<evidence type="ECO:0000256" key="21">
    <source>
        <dbReference type="SAM" id="SignalP"/>
    </source>
</evidence>
<dbReference type="Gene3D" id="1.10.510.10">
    <property type="entry name" value="Transferase(Phosphotransferase) domain 1"/>
    <property type="match status" value="1"/>
</dbReference>
<evidence type="ECO:0000256" key="6">
    <source>
        <dbReference type="ARBA" id="ARBA00022679"/>
    </source>
</evidence>
<keyword evidence="6" id="KW-0808">Transferase</keyword>
<evidence type="ECO:0000256" key="10">
    <source>
        <dbReference type="ARBA" id="ARBA00022741"/>
    </source>
</evidence>